<feature type="region of interest" description="Disordered" evidence="5">
    <location>
        <begin position="1"/>
        <end position="28"/>
    </location>
</feature>
<protein>
    <submittedName>
        <fullName evidence="7">Tyrosine-type recombinase/integrase</fullName>
    </submittedName>
</protein>
<reference evidence="7 8" key="1">
    <citation type="journal article" date="2019" name="ACS Chem. Biol.">
        <title>Identification and Mobilization of a Cryptic Antibiotic Biosynthesis Gene Locus from a Human-Pathogenic Nocardia Isolate.</title>
        <authorList>
            <person name="Herisse M."/>
            <person name="Ishida K."/>
            <person name="Porter J.L."/>
            <person name="Howden B."/>
            <person name="Hertweck C."/>
            <person name="Stinear T.P."/>
            <person name="Pidot S.J."/>
        </authorList>
    </citation>
    <scope>NUCLEOTIDE SEQUENCE [LARGE SCALE GENOMIC DNA]</scope>
    <source>
        <strain evidence="7 8">AUSMDU00024985</strain>
    </source>
</reference>
<evidence type="ECO:0000256" key="4">
    <source>
        <dbReference type="ARBA" id="ARBA00023172"/>
    </source>
</evidence>
<dbReference type="Proteomes" id="UP000501705">
    <property type="component" value="Chromosome"/>
</dbReference>
<dbReference type="GO" id="GO:0003677">
    <property type="term" value="F:DNA binding"/>
    <property type="evidence" value="ECO:0007669"/>
    <property type="project" value="UniProtKB-KW"/>
</dbReference>
<evidence type="ECO:0000259" key="6">
    <source>
        <dbReference type="PROSITE" id="PS51898"/>
    </source>
</evidence>
<dbReference type="InterPro" id="IPR011010">
    <property type="entry name" value="DNA_brk_join_enz"/>
</dbReference>
<evidence type="ECO:0000256" key="2">
    <source>
        <dbReference type="ARBA" id="ARBA00022908"/>
    </source>
</evidence>
<dbReference type="GO" id="GO:0006310">
    <property type="term" value="P:DNA recombination"/>
    <property type="evidence" value="ECO:0007669"/>
    <property type="project" value="UniProtKB-KW"/>
</dbReference>
<dbReference type="Gene3D" id="1.10.150.130">
    <property type="match status" value="1"/>
</dbReference>
<dbReference type="InterPro" id="IPR013762">
    <property type="entry name" value="Integrase-like_cat_sf"/>
</dbReference>
<feature type="compositionally biased region" description="Basic and acidic residues" evidence="5">
    <location>
        <begin position="1"/>
        <end position="12"/>
    </location>
</feature>
<dbReference type="EMBL" id="CP046171">
    <property type="protein sequence ID" value="QIS06809.1"/>
    <property type="molecule type" value="Genomic_DNA"/>
</dbReference>
<organism evidence="7 8">
    <name type="scientific">Nocardia brasiliensis</name>
    <dbReference type="NCBI Taxonomy" id="37326"/>
    <lineage>
        <taxon>Bacteria</taxon>
        <taxon>Bacillati</taxon>
        <taxon>Actinomycetota</taxon>
        <taxon>Actinomycetes</taxon>
        <taxon>Mycobacteriales</taxon>
        <taxon>Nocardiaceae</taxon>
        <taxon>Nocardia</taxon>
    </lineage>
</organism>
<accession>A0A6G9Y0S8</accession>
<dbReference type="PANTHER" id="PTHR30349">
    <property type="entry name" value="PHAGE INTEGRASE-RELATED"/>
    <property type="match status" value="1"/>
</dbReference>
<dbReference type="InterPro" id="IPR004107">
    <property type="entry name" value="Integrase_SAM-like_N"/>
</dbReference>
<keyword evidence="2" id="KW-0229">DNA integration</keyword>
<gene>
    <name evidence="7" type="ORF">F5X71_34875</name>
</gene>
<dbReference type="InterPro" id="IPR010998">
    <property type="entry name" value="Integrase_recombinase_N"/>
</dbReference>
<dbReference type="PANTHER" id="PTHR30349:SF64">
    <property type="entry name" value="PROPHAGE INTEGRASE INTD-RELATED"/>
    <property type="match status" value="1"/>
</dbReference>
<dbReference type="SUPFAM" id="SSF56349">
    <property type="entry name" value="DNA breaking-rejoining enzymes"/>
    <property type="match status" value="1"/>
</dbReference>
<evidence type="ECO:0000256" key="1">
    <source>
        <dbReference type="ARBA" id="ARBA00008857"/>
    </source>
</evidence>
<name>A0A6G9Y0S8_NOCBR</name>
<dbReference type="RefSeq" id="WP_167465822.1">
    <property type="nucleotide sequence ID" value="NZ_CP046171.1"/>
</dbReference>
<keyword evidence="3" id="KW-0238">DNA-binding</keyword>
<evidence type="ECO:0000313" key="7">
    <source>
        <dbReference type="EMBL" id="QIS06809.1"/>
    </source>
</evidence>
<dbReference type="PROSITE" id="PS51898">
    <property type="entry name" value="TYR_RECOMBINASE"/>
    <property type="match status" value="1"/>
</dbReference>
<evidence type="ECO:0000256" key="3">
    <source>
        <dbReference type="ARBA" id="ARBA00023125"/>
    </source>
</evidence>
<proteinExistence type="inferred from homology"/>
<feature type="domain" description="Tyr recombinase" evidence="6">
    <location>
        <begin position="201"/>
        <end position="417"/>
    </location>
</feature>
<comment type="similarity">
    <text evidence="1">Belongs to the 'phage' integrase family.</text>
</comment>
<evidence type="ECO:0000313" key="8">
    <source>
        <dbReference type="Proteomes" id="UP000501705"/>
    </source>
</evidence>
<dbReference type="Pfam" id="PF14659">
    <property type="entry name" value="Phage_int_SAM_3"/>
    <property type="match status" value="1"/>
</dbReference>
<dbReference type="InterPro" id="IPR002104">
    <property type="entry name" value="Integrase_catalytic"/>
</dbReference>
<dbReference type="AlphaFoldDB" id="A0A6G9Y0S8"/>
<evidence type="ECO:0000256" key="5">
    <source>
        <dbReference type="SAM" id="MobiDB-lite"/>
    </source>
</evidence>
<dbReference type="Gene3D" id="1.10.443.10">
    <property type="entry name" value="Intergrase catalytic core"/>
    <property type="match status" value="1"/>
</dbReference>
<dbReference type="InterPro" id="IPR050090">
    <property type="entry name" value="Tyrosine_recombinase_XerCD"/>
</dbReference>
<dbReference type="GO" id="GO:0015074">
    <property type="term" value="P:DNA integration"/>
    <property type="evidence" value="ECO:0007669"/>
    <property type="project" value="UniProtKB-KW"/>
</dbReference>
<keyword evidence="4" id="KW-0233">DNA recombination</keyword>
<sequence length="426" mass="47587">MAATSARKEKFKTPGKTRRRDHGNGGDFMRKGAWVRTIVLREILGKDWEPEPGGLGGKRGIIEVSAKDRAECKAKYEAKVADIRRLGGTPLANGETVLDLMQYWLDHIKKPEIDPTTLGSYQSVINCQIGPSIGHIDRNKLTSAHVRFMHQYVLDEGRSTRTAQVAYDRLSQAWGDLAKEVPPKVRVNPCAAVRRPKADSKVRDTHTAEQARQVLLTARRDRLLTRWAVAYIMPVRQGEALGLEDDRIDLDKMVIDFSWQLKRLPLKKGADPDDPDRFDVRKGYVHRPVYRGHALAKLKSKKPKLIPIPDPLGPLFEQYLRVRPANEHGLTWVGTDGHPIDAADDLEAWYSLLARADTKAIPVPEIVLHGARHTGNALLQELGVPEDVRMQILGQSTVTAQRAYQHLSMAAAREALGNLGVLLEPA</sequence>